<feature type="active site" description="Proton acceptor" evidence="8">
    <location>
        <position position="23"/>
    </location>
</feature>
<dbReference type="Pfam" id="PF01220">
    <property type="entry name" value="DHquinase_II"/>
    <property type="match status" value="1"/>
</dbReference>
<feature type="binding site" evidence="8">
    <location>
        <position position="92"/>
    </location>
    <ligand>
        <name>substrate</name>
    </ligand>
</feature>
<proteinExistence type="inferred from homology"/>
<dbReference type="PIRSF" id="PIRSF001399">
    <property type="entry name" value="DHquinase_II"/>
    <property type="match status" value="1"/>
</dbReference>
<dbReference type="SUPFAM" id="SSF52304">
    <property type="entry name" value="Type II 3-dehydroquinate dehydratase"/>
    <property type="match status" value="1"/>
</dbReference>
<dbReference type="Proteomes" id="UP001206639">
    <property type="component" value="Unassembled WGS sequence"/>
</dbReference>
<evidence type="ECO:0000256" key="7">
    <source>
        <dbReference type="ARBA" id="ARBA00023239"/>
    </source>
</evidence>
<evidence type="ECO:0000256" key="4">
    <source>
        <dbReference type="ARBA" id="ARBA00011193"/>
    </source>
</evidence>
<dbReference type="HAMAP" id="MF_00169">
    <property type="entry name" value="AroQ"/>
    <property type="match status" value="1"/>
</dbReference>
<evidence type="ECO:0000256" key="3">
    <source>
        <dbReference type="ARBA" id="ARBA00011037"/>
    </source>
</evidence>
<dbReference type="PANTHER" id="PTHR21272:SF3">
    <property type="entry name" value="CATABOLIC 3-DEHYDROQUINASE"/>
    <property type="match status" value="1"/>
</dbReference>
<evidence type="ECO:0000256" key="2">
    <source>
        <dbReference type="ARBA" id="ARBA00004902"/>
    </source>
</evidence>
<evidence type="ECO:0000256" key="5">
    <source>
        <dbReference type="ARBA" id="ARBA00012060"/>
    </source>
</evidence>
<comment type="subunit">
    <text evidence="4 8">Homododecamer.</text>
</comment>
<comment type="caution">
    <text evidence="9">The sequence shown here is derived from an EMBL/GenBank/DDBJ whole genome shotgun (WGS) entry which is preliminary data.</text>
</comment>
<dbReference type="InterPro" id="IPR001874">
    <property type="entry name" value="DHquinase_II"/>
</dbReference>
<dbReference type="EC" id="4.2.1.10" evidence="5 8"/>
<evidence type="ECO:0000313" key="10">
    <source>
        <dbReference type="Proteomes" id="UP001206639"/>
    </source>
</evidence>
<dbReference type="InterPro" id="IPR018509">
    <property type="entry name" value="DHquinase_II_CS"/>
</dbReference>
<feature type="active site" description="Proton donor" evidence="8">
    <location>
        <position position="105"/>
    </location>
</feature>
<comment type="similarity">
    <text evidence="3 8">Belongs to the type-II 3-dehydroquinase family.</text>
</comment>
<feature type="binding site" evidence="8">
    <location>
        <position position="85"/>
    </location>
    <ligand>
        <name>substrate</name>
    </ligand>
</feature>
<comment type="pathway">
    <text evidence="2 8">Metabolic intermediate biosynthesis; chorismate biosynthesis; chorismate from D-erythrose 4-phosphate and phosphoenolpyruvate: step 3/7.</text>
</comment>
<comment type="function">
    <text evidence="8">Catalyzes a trans-dehydration via an enolate intermediate.</text>
</comment>
<keyword evidence="8" id="KW-0028">Amino-acid biosynthesis</keyword>
<dbReference type="EMBL" id="JAODWD010000004">
    <property type="protein sequence ID" value="MCT7660270.1"/>
    <property type="molecule type" value="Genomic_DNA"/>
</dbReference>
<keyword evidence="7 8" id="KW-0456">Lyase</keyword>
<reference evidence="10" key="1">
    <citation type="submission" date="2023-07" db="EMBL/GenBank/DDBJ databases">
        <authorList>
            <person name="Deng Y."/>
            <person name="Zhang Y.-Q."/>
        </authorList>
    </citation>
    <scope>NUCLEOTIDE SEQUENCE [LARGE SCALE GENOMIC DNA]</scope>
    <source>
        <strain evidence="10">CPCC 205710</strain>
    </source>
</reference>
<accession>A0ABT2MGP2</accession>
<dbReference type="NCBIfam" id="NF003807">
    <property type="entry name" value="PRK05395.1-4"/>
    <property type="match status" value="1"/>
</dbReference>
<name>A0ABT2MGP2_9MYCO</name>
<dbReference type="GO" id="GO:0003855">
    <property type="term" value="F:3-dehydroquinate dehydratase activity"/>
    <property type="evidence" value="ECO:0007669"/>
    <property type="project" value="UniProtKB-EC"/>
</dbReference>
<keyword evidence="6 8" id="KW-0057">Aromatic amino acid biosynthesis</keyword>
<dbReference type="Gene3D" id="3.40.50.9100">
    <property type="entry name" value="Dehydroquinase, class II"/>
    <property type="match status" value="1"/>
</dbReference>
<evidence type="ECO:0000256" key="8">
    <source>
        <dbReference type="HAMAP-Rule" id="MF_00169"/>
    </source>
</evidence>
<dbReference type="InterPro" id="IPR036441">
    <property type="entry name" value="DHquinase_II_sf"/>
</dbReference>
<evidence type="ECO:0000256" key="6">
    <source>
        <dbReference type="ARBA" id="ARBA00023141"/>
    </source>
</evidence>
<organism evidence="9 10">
    <name type="scientific">Mycobacterium deserti</name>
    <dbReference type="NCBI Taxonomy" id="2978347"/>
    <lineage>
        <taxon>Bacteria</taxon>
        <taxon>Bacillati</taxon>
        <taxon>Actinomycetota</taxon>
        <taxon>Actinomycetes</taxon>
        <taxon>Mycobacteriales</taxon>
        <taxon>Mycobacteriaceae</taxon>
        <taxon>Mycobacterium</taxon>
    </lineage>
</organism>
<feature type="site" description="Transition state stabilizer" evidence="8">
    <location>
        <position position="18"/>
    </location>
</feature>
<dbReference type="PANTHER" id="PTHR21272">
    <property type="entry name" value="CATABOLIC 3-DEHYDROQUINASE"/>
    <property type="match status" value="1"/>
</dbReference>
<dbReference type="RefSeq" id="WP_260994326.1">
    <property type="nucleotide sequence ID" value="NZ_JAODWD010000004.1"/>
</dbReference>
<dbReference type="NCBIfam" id="NF003806">
    <property type="entry name" value="PRK05395.1-3"/>
    <property type="match status" value="1"/>
</dbReference>
<feature type="binding site" evidence="8">
    <location>
        <position position="79"/>
    </location>
    <ligand>
        <name>substrate</name>
    </ligand>
</feature>
<evidence type="ECO:0000256" key="1">
    <source>
        <dbReference type="ARBA" id="ARBA00001864"/>
    </source>
</evidence>
<feature type="binding site" evidence="8">
    <location>
        <begin position="106"/>
        <end position="107"/>
    </location>
    <ligand>
        <name>substrate</name>
    </ligand>
</feature>
<evidence type="ECO:0000313" key="9">
    <source>
        <dbReference type="EMBL" id="MCT7660270.1"/>
    </source>
</evidence>
<dbReference type="NCBIfam" id="NF003805">
    <property type="entry name" value="PRK05395.1-2"/>
    <property type="match status" value="1"/>
</dbReference>
<keyword evidence="10" id="KW-1185">Reference proteome</keyword>
<gene>
    <name evidence="8 9" type="primary">aroQ</name>
    <name evidence="9" type="ORF">N4S67_17800</name>
</gene>
<protein>
    <recommendedName>
        <fullName evidence="5 8">3-dehydroquinate dehydratase</fullName>
        <shortName evidence="8">3-dehydroquinase</shortName>
        <ecNumber evidence="5 8">4.2.1.10</ecNumber>
    </recommendedName>
    <alternativeName>
        <fullName evidence="8">Type II DHQase</fullName>
    </alternativeName>
</protein>
<dbReference type="CDD" id="cd00466">
    <property type="entry name" value="DHQase_II"/>
    <property type="match status" value="1"/>
</dbReference>
<dbReference type="PROSITE" id="PS01029">
    <property type="entry name" value="DEHYDROQUINASE_II"/>
    <property type="match status" value="1"/>
</dbReference>
<sequence>MPTVLVLNGPNLNLLGTREPVHYGSQTLTDVEELCREVGHDVGVDVDFLQSSHEGVLIDRIHAAGAEHRSGSLLGAVFNPGAFAHTSVALHDAIVAVEFPVVEVHVSNIYQREPFRQHSYVAPAAVGIVIGLGTAGYQWAIRALVAKEGHWQ</sequence>
<comment type="catalytic activity">
    <reaction evidence="1 8">
        <text>3-dehydroquinate = 3-dehydroshikimate + H2O</text>
        <dbReference type="Rhea" id="RHEA:21096"/>
        <dbReference type="ChEBI" id="CHEBI:15377"/>
        <dbReference type="ChEBI" id="CHEBI:16630"/>
        <dbReference type="ChEBI" id="CHEBI:32364"/>
        <dbReference type="EC" id="4.2.1.10"/>
    </reaction>
</comment>
<feature type="binding site" evidence="8">
    <location>
        <position position="116"/>
    </location>
    <ligand>
        <name>substrate</name>
    </ligand>
</feature>
<dbReference type="NCBIfam" id="TIGR01088">
    <property type="entry name" value="aroQ"/>
    <property type="match status" value="1"/>
</dbReference>